<feature type="transmembrane region" description="Helical" evidence="1">
    <location>
        <begin position="12"/>
        <end position="30"/>
    </location>
</feature>
<feature type="transmembrane region" description="Helical" evidence="1">
    <location>
        <begin position="331"/>
        <end position="353"/>
    </location>
</feature>
<dbReference type="eggNOG" id="COG3180">
    <property type="taxonomic scope" value="Bacteria"/>
</dbReference>
<reference evidence="2" key="1">
    <citation type="submission" date="2014-05" db="EMBL/GenBank/DDBJ databases">
        <title>Genome sequence of Mycobacterium aromaticivorans strain JS19b1T (= DSM 45407T).</title>
        <authorList>
            <person name="Kwak Y."/>
            <person name="Park G.-S."/>
            <person name="Li Q.X."/>
            <person name="Lee S.-E."/>
            <person name="Shin J.-H."/>
        </authorList>
    </citation>
    <scope>NUCLEOTIDE SEQUENCE [LARGE SCALE GENOMIC DNA]</scope>
    <source>
        <strain evidence="2">JS19b1</strain>
    </source>
</reference>
<dbReference type="EMBL" id="JALN02000001">
    <property type="protein sequence ID" value="KDE98665.1"/>
    <property type="molecule type" value="Genomic_DNA"/>
</dbReference>
<dbReference type="GO" id="GO:0010468">
    <property type="term" value="P:regulation of gene expression"/>
    <property type="evidence" value="ECO:0007669"/>
    <property type="project" value="InterPro"/>
</dbReference>
<name>A0A064CEB6_9MYCO</name>
<accession>A0A064CEB6</accession>
<evidence type="ECO:0000313" key="2">
    <source>
        <dbReference type="EMBL" id="KDE98665.1"/>
    </source>
</evidence>
<keyword evidence="1" id="KW-0812">Transmembrane</keyword>
<evidence type="ECO:0000256" key="1">
    <source>
        <dbReference type="SAM" id="Phobius"/>
    </source>
</evidence>
<dbReference type="InterPro" id="IPR017516">
    <property type="entry name" value="AbrB_dup"/>
</dbReference>
<dbReference type="AlphaFoldDB" id="A0A064CEB6"/>
<feature type="transmembrane region" description="Helical" evidence="1">
    <location>
        <begin position="155"/>
        <end position="176"/>
    </location>
</feature>
<keyword evidence="1" id="KW-0472">Membrane</keyword>
<dbReference type="PANTHER" id="PTHR38457:SF1">
    <property type="entry name" value="REGULATOR ABRB-RELATED"/>
    <property type="match status" value="1"/>
</dbReference>
<dbReference type="InterPro" id="IPR007820">
    <property type="entry name" value="AbrB_fam"/>
</dbReference>
<feature type="transmembrane region" description="Helical" evidence="1">
    <location>
        <begin position="36"/>
        <end position="55"/>
    </location>
</feature>
<dbReference type="STRING" id="1440774.Y900_006840"/>
<dbReference type="Proteomes" id="UP000022835">
    <property type="component" value="Unassembled WGS sequence"/>
</dbReference>
<dbReference type="PANTHER" id="PTHR38457">
    <property type="entry name" value="REGULATOR ABRB-RELATED"/>
    <property type="match status" value="1"/>
</dbReference>
<dbReference type="NCBIfam" id="TIGR03082">
    <property type="entry name" value="Gneg_AbrB_dup"/>
    <property type="match status" value="2"/>
</dbReference>
<sequence>MKRWWCPTICKGILVIMRWMLLVIVTIGVTVPLDRFGVPSAALFAALLVGIVLAIARLAPTSVPRRAGLAAQGVLGVYIGTMVHSDALSALGPNWPAVLGVGVITLLLSIGAGALLGLHRDISALTGALALVAGGASGLVAIARELGGDDRVVAVVQYLRVAVITASMPVVVTLVYHAERSANAAQDTQSHSAPWYLSLAMIVALVVVGALAGRLARLPGSGLLGPMAVTIVVELSGVSFGLAVPAVLVSVSYMLIGWQAGVAFTRESLRAIERLLPTALGLIVLLNVATAGLGVALSTITGVSLLDGYLATSPGGIYAVLATAVETGSDVTFIIAAQVLRVLLMLFAAPMLARGFLRLAYRRASTDASSEPIAVADARPAARTSS</sequence>
<dbReference type="PIRSF" id="PIRSF038991">
    <property type="entry name" value="Protein_AbrB"/>
    <property type="match status" value="1"/>
</dbReference>
<feature type="transmembrane region" description="Helical" evidence="1">
    <location>
        <begin position="279"/>
        <end position="300"/>
    </location>
</feature>
<gene>
    <name evidence="2" type="ORF">Y900_006840</name>
</gene>
<feature type="transmembrane region" description="Helical" evidence="1">
    <location>
        <begin position="67"/>
        <end position="85"/>
    </location>
</feature>
<feature type="transmembrane region" description="Helical" evidence="1">
    <location>
        <begin position="236"/>
        <end position="258"/>
    </location>
</feature>
<dbReference type="Pfam" id="PF05145">
    <property type="entry name" value="AbrB"/>
    <property type="match status" value="1"/>
</dbReference>
<keyword evidence="1" id="KW-1133">Transmembrane helix</keyword>
<evidence type="ECO:0000313" key="3">
    <source>
        <dbReference type="Proteomes" id="UP000022835"/>
    </source>
</evidence>
<feature type="transmembrane region" description="Helical" evidence="1">
    <location>
        <begin position="196"/>
        <end position="216"/>
    </location>
</feature>
<feature type="transmembrane region" description="Helical" evidence="1">
    <location>
        <begin position="125"/>
        <end position="143"/>
    </location>
</feature>
<organism evidence="2 3">
    <name type="scientific">Mycolicibacterium aromaticivorans JS19b1 = JCM 16368</name>
    <dbReference type="NCBI Taxonomy" id="1440774"/>
    <lineage>
        <taxon>Bacteria</taxon>
        <taxon>Bacillati</taxon>
        <taxon>Actinomycetota</taxon>
        <taxon>Actinomycetes</taxon>
        <taxon>Mycobacteriales</taxon>
        <taxon>Mycobacteriaceae</taxon>
        <taxon>Mycolicibacterium</taxon>
    </lineage>
</organism>
<comment type="caution">
    <text evidence="2">The sequence shown here is derived from an EMBL/GenBank/DDBJ whole genome shotgun (WGS) entry which is preliminary data.</text>
</comment>
<dbReference type="GO" id="GO:0016020">
    <property type="term" value="C:membrane"/>
    <property type="evidence" value="ECO:0007669"/>
    <property type="project" value="InterPro"/>
</dbReference>
<proteinExistence type="predicted"/>
<keyword evidence="3" id="KW-1185">Reference proteome</keyword>
<protein>
    <submittedName>
        <fullName evidence="2">Membrane protein</fullName>
    </submittedName>
</protein>
<feature type="transmembrane region" description="Helical" evidence="1">
    <location>
        <begin position="97"/>
        <end position="118"/>
    </location>
</feature>